<keyword evidence="4 6" id="KW-1133">Transmembrane helix</keyword>
<dbReference type="PROSITE" id="PS50850">
    <property type="entry name" value="MFS"/>
    <property type="match status" value="1"/>
</dbReference>
<organism evidence="8">
    <name type="scientific">Octopus bimaculoides</name>
    <name type="common">California two-spotted octopus</name>
    <dbReference type="NCBI Taxonomy" id="37653"/>
    <lineage>
        <taxon>Eukaryota</taxon>
        <taxon>Metazoa</taxon>
        <taxon>Spiralia</taxon>
        <taxon>Lophotrochozoa</taxon>
        <taxon>Mollusca</taxon>
        <taxon>Cephalopoda</taxon>
        <taxon>Coleoidea</taxon>
        <taxon>Octopodiformes</taxon>
        <taxon>Octopoda</taxon>
        <taxon>Incirrata</taxon>
        <taxon>Octopodidae</taxon>
        <taxon>Octopus</taxon>
    </lineage>
</organism>
<dbReference type="InterPro" id="IPR011701">
    <property type="entry name" value="MFS"/>
</dbReference>
<evidence type="ECO:0000256" key="2">
    <source>
        <dbReference type="ARBA" id="ARBA00022448"/>
    </source>
</evidence>
<keyword evidence="5 6" id="KW-0472">Membrane</keyword>
<dbReference type="PANTHER" id="PTHR43385">
    <property type="entry name" value="RIBOFLAVIN TRANSPORTER RIBJ"/>
    <property type="match status" value="1"/>
</dbReference>
<protein>
    <recommendedName>
        <fullName evidence="7">Major facilitator superfamily (MFS) profile domain-containing protein</fullName>
    </recommendedName>
</protein>
<sequence length="159" mass="17460">MVAFGQTFIQDDRFHSLVGAFASLCNAGGRILWGAIADRTSFRTAQLAITSLLTCLYSTFIITEYGGKPLFFIWVCLIFLTFSGSFSTFPSCTMRCFGEQYYSINYGLLFTSQAMTAIIGSLLSENLLPLIGWMGLFFVAAVISACAIVIAFNFKEPPS</sequence>
<feature type="transmembrane region" description="Helical" evidence="6">
    <location>
        <begin position="14"/>
        <end position="33"/>
    </location>
</feature>
<dbReference type="PANTHER" id="PTHR43385:SF1">
    <property type="entry name" value="RIBOFLAVIN TRANSPORTER RIBJ"/>
    <property type="match status" value="1"/>
</dbReference>
<feature type="transmembrane region" description="Helical" evidence="6">
    <location>
        <begin position="104"/>
        <end position="124"/>
    </location>
</feature>
<comment type="subcellular location">
    <subcellularLocation>
        <location evidence="1">Membrane</location>
        <topology evidence="1">Multi-pass membrane protein</topology>
    </subcellularLocation>
</comment>
<keyword evidence="2" id="KW-0813">Transport</keyword>
<feature type="transmembrane region" description="Helical" evidence="6">
    <location>
        <begin position="45"/>
        <end position="65"/>
    </location>
</feature>
<evidence type="ECO:0000256" key="6">
    <source>
        <dbReference type="SAM" id="Phobius"/>
    </source>
</evidence>
<dbReference type="InterPro" id="IPR020846">
    <property type="entry name" value="MFS_dom"/>
</dbReference>
<dbReference type="InterPro" id="IPR052983">
    <property type="entry name" value="MFS_Riboflavin_Transporter"/>
</dbReference>
<dbReference type="OrthoDB" id="410267at2759"/>
<dbReference type="SUPFAM" id="SSF103473">
    <property type="entry name" value="MFS general substrate transporter"/>
    <property type="match status" value="1"/>
</dbReference>
<dbReference type="EMBL" id="KQ418789">
    <property type="protein sequence ID" value="KOF85844.1"/>
    <property type="molecule type" value="Genomic_DNA"/>
</dbReference>
<dbReference type="STRING" id="37653.A0A0L8H9V1"/>
<keyword evidence="3 6" id="KW-0812">Transmembrane</keyword>
<dbReference type="AlphaFoldDB" id="A0A0L8H9V1"/>
<dbReference type="Gene3D" id="1.20.1250.20">
    <property type="entry name" value="MFS general substrate transporter like domains"/>
    <property type="match status" value="1"/>
</dbReference>
<feature type="transmembrane region" description="Helical" evidence="6">
    <location>
        <begin position="130"/>
        <end position="154"/>
    </location>
</feature>
<reference evidence="8" key="1">
    <citation type="submission" date="2015-07" db="EMBL/GenBank/DDBJ databases">
        <title>MeaNS - Measles Nucleotide Surveillance Program.</title>
        <authorList>
            <person name="Tran T."/>
            <person name="Druce J."/>
        </authorList>
    </citation>
    <scope>NUCLEOTIDE SEQUENCE</scope>
    <source>
        <strain evidence="8">UCB-OBI-ISO-001</strain>
        <tissue evidence="8">Gonad</tissue>
    </source>
</reference>
<dbReference type="GO" id="GO:0022857">
    <property type="term" value="F:transmembrane transporter activity"/>
    <property type="evidence" value="ECO:0007669"/>
    <property type="project" value="InterPro"/>
</dbReference>
<evidence type="ECO:0000256" key="1">
    <source>
        <dbReference type="ARBA" id="ARBA00004141"/>
    </source>
</evidence>
<dbReference type="Pfam" id="PF07690">
    <property type="entry name" value="MFS_1"/>
    <property type="match status" value="1"/>
</dbReference>
<proteinExistence type="predicted"/>
<feature type="transmembrane region" description="Helical" evidence="6">
    <location>
        <begin position="71"/>
        <end position="92"/>
    </location>
</feature>
<gene>
    <name evidence="8" type="ORF">OCBIM_22019592mg</name>
</gene>
<dbReference type="InterPro" id="IPR036259">
    <property type="entry name" value="MFS_trans_sf"/>
</dbReference>
<evidence type="ECO:0000259" key="7">
    <source>
        <dbReference type="PROSITE" id="PS50850"/>
    </source>
</evidence>
<evidence type="ECO:0000256" key="5">
    <source>
        <dbReference type="ARBA" id="ARBA00023136"/>
    </source>
</evidence>
<feature type="domain" description="Major facilitator superfamily (MFS) profile" evidence="7">
    <location>
        <begin position="1"/>
        <end position="159"/>
    </location>
</feature>
<name>A0A0L8H9V1_OCTBM</name>
<evidence type="ECO:0000256" key="4">
    <source>
        <dbReference type="ARBA" id="ARBA00022989"/>
    </source>
</evidence>
<evidence type="ECO:0000256" key="3">
    <source>
        <dbReference type="ARBA" id="ARBA00022692"/>
    </source>
</evidence>
<dbReference type="GO" id="GO:0016020">
    <property type="term" value="C:membrane"/>
    <property type="evidence" value="ECO:0007669"/>
    <property type="project" value="UniProtKB-SubCell"/>
</dbReference>
<evidence type="ECO:0000313" key="8">
    <source>
        <dbReference type="EMBL" id="KOF85844.1"/>
    </source>
</evidence>
<accession>A0A0L8H9V1</accession>